<feature type="transmembrane region" description="Helical" evidence="6">
    <location>
        <begin position="126"/>
        <end position="144"/>
    </location>
</feature>
<dbReference type="EMBL" id="JBHTOQ010000057">
    <property type="protein sequence ID" value="MFD1483450.1"/>
    <property type="molecule type" value="Genomic_DNA"/>
</dbReference>
<evidence type="ECO:0000313" key="7">
    <source>
        <dbReference type="EMBL" id="MFD1483450.1"/>
    </source>
</evidence>
<name>A0ABW4E4P2_9RHOB</name>
<keyword evidence="8" id="KW-1185">Reference proteome</keyword>
<feature type="transmembrane region" description="Helical" evidence="6">
    <location>
        <begin position="231"/>
        <end position="250"/>
    </location>
</feature>
<dbReference type="InterPro" id="IPR000537">
    <property type="entry name" value="UbiA_prenyltransferase"/>
</dbReference>
<keyword evidence="3 6" id="KW-0812">Transmembrane</keyword>
<evidence type="ECO:0000256" key="4">
    <source>
        <dbReference type="ARBA" id="ARBA00022989"/>
    </source>
</evidence>
<comment type="subcellular location">
    <subcellularLocation>
        <location evidence="1">Membrane</location>
        <topology evidence="1">Multi-pass membrane protein</topology>
    </subcellularLocation>
</comment>
<keyword evidence="2" id="KW-1003">Cell membrane</keyword>
<dbReference type="Gene3D" id="1.10.357.140">
    <property type="entry name" value="UbiA prenyltransferase"/>
    <property type="match status" value="1"/>
</dbReference>
<reference evidence="8" key="1">
    <citation type="journal article" date="2019" name="Int. J. Syst. Evol. Microbiol.">
        <title>The Global Catalogue of Microorganisms (GCM) 10K type strain sequencing project: providing services to taxonomists for standard genome sequencing and annotation.</title>
        <authorList>
            <consortium name="The Broad Institute Genomics Platform"/>
            <consortium name="The Broad Institute Genome Sequencing Center for Infectious Disease"/>
            <person name="Wu L."/>
            <person name="Ma J."/>
        </authorList>
    </citation>
    <scope>NUCLEOTIDE SEQUENCE [LARGE SCALE GENOMIC DNA]</scope>
    <source>
        <strain evidence="8">CCM 8875</strain>
    </source>
</reference>
<feature type="transmembrane region" description="Helical" evidence="6">
    <location>
        <begin position="54"/>
        <end position="75"/>
    </location>
</feature>
<gene>
    <name evidence="7" type="ORF">ACFQ5P_19335</name>
</gene>
<evidence type="ECO:0000256" key="3">
    <source>
        <dbReference type="ARBA" id="ARBA00022692"/>
    </source>
</evidence>
<keyword evidence="4 6" id="KW-1133">Transmembrane helix</keyword>
<evidence type="ECO:0000256" key="6">
    <source>
        <dbReference type="SAM" id="Phobius"/>
    </source>
</evidence>
<evidence type="ECO:0000313" key="8">
    <source>
        <dbReference type="Proteomes" id="UP001597302"/>
    </source>
</evidence>
<dbReference type="RefSeq" id="WP_131576563.1">
    <property type="nucleotide sequence ID" value="NZ_CBCSAJ010000054.1"/>
</dbReference>
<dbReference type="InterPro" id="IPR044878">
    <property type="entry name" value="UbiA_sf"/>
</dbReference>
<keyword evidence="5 6" id="KW-0472">Membrane</keyword>
<dbReference type="Proteomes" id="UP001597302">
    <property type="component" value="Unassembled WGS sequence"/>
</dbReference>
<evidence type="ECO:0000256" key="1">
    <source>
        <dbReference type="ARBA" id="ARBA00004141"/>
    </source>
</evidence>
<evidence type="ECO:0000256" key="5">
    <source>
        <dbReference type="ARBA" id="ARBA00023136"/>
    </source>
</evidence>
<sequence length="334" mass="36990">MMMHDAPLRLRQRAGPADYLRIARLDHMTKHIFILPGIVLAVLLRGTNETTAGIVSNVILGLTAAVFVASANYVINEYLDRDFDRYHPEKSQRTAVQCEISGVVVFALWVALLGVGLGLAAQVGGVFLIASVLLAVSGVTYNVMPIRTKDRIYLDVLSESLNNPIRLLMGWAMIDGGSLPPASLFMAFWFGGAFLMNSKRLAEYRDIVASDGQEILGRYRRSFRHYTENRLSVANLVYALLCSFFVATFLIKYRVEYVIVFPCIIALFAVYYALALTPNSVARKPEKLYRSTPVISTAILTGLLFTIATLVDLPILESLTSQRFIEVGQPVSGE</sequence>
<feature type="transmembrane region" description="Helical" evidence="6">
    <location>
        <begin position="96"/>
        <end position="120"/>
    </location>
</feature>
<feature type="transmembrane region" description="Helical" evidence="6">
    <location>
        <begin position="31"/>
        <end position="48"/>
    </location>
</feature>
<evidence type="ECO:0000256" key="2">
    <source>
        <dbReference type="ARBA" id="ARBA00022475"/>
    </source>
</evidence>
<accession>A0ABW4E4P2</accession>
<proteinExistence type="predicted"/>
<protein>
    <submittedName>
        <fullName evidence="7">UbiA family prenyltransferase</fullName>
    </submittedName>
</protein>
<feature type="transmembrane region" description="Helical" evidence="6">
    <location>
        <begin position="165"/>
        <end position="190"/>
    </location>
</feature>
<organism evidence="7 8">
    <name type="scientific">Paracoccus nototheniae</name>
    <dbReference type="NCBI Taxonomy" id="2489002"/>
    <lineage>
        <taxon>Bacteria</taxon>
        <taxon>Pseudomonadati</taxon>
        <taxon>Pseudomonadota</taxon>
        <taxon>Alphaproteobacteria</taxon>
        <taxon>Rhodobacterales</taxon>
        <taxon>Paracoccaceae</taxon>
        <taxon>Paracoccus</taxon>
    </lineage>
</organism>
<feature type="transmembrane region" description="Helical" evidence="6">
    <location>
        <begin position="257"/>
        <end position="274"/>
    </location>
</feature>
<dbReference type="Pfam" id="PF01040">
    <property type="entry name" value="UbiA"/>
    <property type="match status" value="1"/>
</dbReference>
<comment type="caution">
    <text evidence="7">The sequence shown here is derived from an EMBL/GenBank/DDBJ whole genome shotgun (WGS) entry which is preliminary data.</text>
</comment>
<feature type="transmembrane region" description="Helical" evidence="6">
    <location>
        <begin position="294"/>
        <end position="316"/>
    </location>
</feature>